<accession>A0A9P8G753</accession>
<dbReference type="Proteomes" id="UP000767238">
    <property type="component" value="Unassembled WGS sequence"/>
</dbReference>
<reference evidence="1" key="1">
    <citation type="journal article" date="2021" name="J Fungi (Basel)">
        <title>Virulence traits and population genomics of the black yeast Aureobasidium melanogenum.</title>
        <authorList>
            <person name="Cernosa A."/>
            <person name="Sun X."/>
            <person name="Gostincar C."/>
            <person name="Fang C."/>
            <person name="Gunde-Cimerman N."/>
            <person name="Song Z."/>
        </authorList>
    </citation>
    <scope>NUCLEOTIDE SEQUENCE</scope>
    <source>
        <strain evidence="1">EXF-8016</strain>
    </source>
</reference>
<name>A0A9P8G753_AURME</name>
<organism evidence="1 2">
    <name type="scientific">Aureobasidium melanogenum</name>
    <name type="common">Aureobasidium pullulans var. melanogenum</name>
    <dbReference type="NCBI Taxonomy" id="46634"/>
    <lineage>
        <taxon>Eukaryota</taxon>
        <taxon>Fungi</taxon>
        <taxon>Dikarya</taxon>
        <taxon>Ascomycota</taxon>
        <taxon>Pezizomycotina</taxon>
        <taxon>Dothideomycetes</taxon>
        <taxon>Dothideomycetidae</taxon>
        <taxon>Dothideales</taxon>
        <taxon>Saccotheciaceae</taxon>
        <taxon>Aureobasidium</taxon>
    </lineage>
</organism>
<gene>
    <name evidence="1" type="ORF">KCV03_g10329</name>
</gene>
<feature type="non-terminal residue" evidence="1">
    <location>
        <position position="1"/>
    </location>
</feature>
<evidence type="ECO:0000313" key="1">
    <source>
        <dbReference type="EMBL" id="KAH0209356.1"/>
    </source>
</evidence>
<dbReference type="InterPro" id="IPR038883">
    <property type="entry name" value="AN11006-like"/>
</dbReference>
<dbReference type="PANTHER" id="PTHR42085">
    <property type="entry name" value="F-BOX DOMAIN-CONTAINING PROTEIN"/>
    <property type="match status" value="1"/>
</dbReference>
<comment type="caution">
    <text evidence="1">The sequence shown here is derived from an EMBL/GenBank/DDBJ whole genome shotgun (WGS) entry which is preliminary data.</text>
</comment>
<dbReference type="OrthoDB" id="3650781at2759"/>
<proteinExistence type="predicted"/>
<dbReference type="EMBL" id="JAHFYH010000258">
    <property type="protein sequence ID" value="KAH0209356.1"/>
    <property type="molecule type" value="Genomic_DNA"/>
</dbReference>
<evidence type="ECO:0000313" key="2">
    <source>
        <dbReference type="Proteomes" id="UP000767238"/>
    </source>
</evidence>
<reference evidence="1" key="2">
    <citation type="submission" date="2021-08" db="EMBL/GenBank/DDBJ databases">
        <authorList>
            <person name="Gostincar C."/>
            <person name="Sun X."/>
            <person name="Song Z."/>
            <person name="Gunde-Cimerman N."/>
        </authorList>
    </citation>
    <scope>NUCLEOTIDE SEQUENCE</scope>
    <source>
        <strain evidence="1">EXF-8016</strain>
    </source>
</reference>
<dbReference type="AlphaFoldDB" id="A0A9P8G753"/>
<dbReference type="PANTHER" id="PTHR42085:SF1">
    <property type="entry name" value="F-BOX DOMAIN-CONTAINING PROTEIN"/>
    <property type="match status" value="1"/>
</dbReference>
<sequence>MMSSNMAHPRTIALEREVAITIRAGDLAKAIEILRLAQHQKHHRRPVTFLDLPAELRNRIYDLSGCLRVMCDQKKKFGFASTLHADIASLHQWDCRHDSGLSLIPVPRGIYNYERSVAQQPDLTRVCRQIRAETLPMFYGNNQFVLDGDYHDTRYRKWLRIIGHKNAALLRTVTLCLGKKPDRPAWLRQTIDRAKATLPWLKSELGQHAKINVAWFQHYAPYFEDVDVSDSEPV</sequence>
<protein>
    <submittedName>
        <fullName evidence="1">Uncharacterized protein</fullName>
    </submittedName>
</protein>